<dbReference type="Proteomes" id="UP000595095">
    <property type="component" value="Chromosome"/>
</dbReference>
<organism evidence="2 3">
    <name type="scientific">Salinimonas marina</name>
    <dbReference type="NCBI Taxonomy" id="2785918"/>
    <lineage>
        <taxon>Bacteria</taxon>
        <taxon>Pseudomonadati</taxon>
        <taxon>Pseudomonadota</taxon>
        <taxon>Gammaproteobacteria</taxon>
        <taxon>Alteromonadales</taxon>
        <taxon>Alteromonadaceae</taxon>
        <taxon>Alteromonas/Salinimonas group</taxon>
        <taxon>Salinimonas</taxon>
    </lineage>
</organism>
<dbReference type="KEGG" id="smaa:IT774_03480"/>
<dbReference type="AlphaFoldDB" id="A0A7S9HDJ5"/>
<keyword evidence="3" id="KW-1185">Reference proteome</keyword>
<protein>
    <submittedName>
        <fullName evidence="2">Ribbon-helix-helix domain-containing protein</fullName>
    </submittedName>
</protein>
<dbReference type="EMBL" id="CP064795">
    <property type="protein sequence ID" value="QPG06275.1"/>
    <property type="molecule type" value="Genomic_DNA"/>
</dbReference>
<reference evidence="2 3" key="1">
    <citation type="submission" date="2020-11" db="EMBL/GenBank/DDBJ databases">
        <title>Complete genome sequence for Salinimonas sp. strain G2-b.</title>
        <authorList>
            <person name="Park S.-J."/>
        </authorList>
    </citation>
    <scope>NUCLEOTIDE SEQUENCE [LARGE SCALE GENOMIC DNA]</scope>
    <source>
        <strain evidence="2 3">G2-b</strain>
    </source>
</reference>
<accession>A0A7S9HDJ5</accession>
<feature type="domain" description="Predicted DNA-binding protein ribbon-helix-helix" evidence="1">
    <location>
        <begin position="55"/>
        <end position="85"/>
    </location>
</feature>
<evidence type="ECO:0000313" key="3">
    <source>
        <dbReference type="Proteomes" id="UP000595095"/>
    </source>
</evidence>
<dbReference type="RefSeq" id="WP_195811352.1">
    <property type="nucleotide sequence ID" value="NZ_CP064795.1"/>
</dbReference>
<proteinExistence type="predicted"/>
<evidence type="ECO:0000259" key="1">
    <source>
        <dbReference type="Pfam" id="PF12651"/>
    </source>
</evidence>
<gene>
    <name evidence="2" type="ORF">IT774_03480</name>
</gene>
<dbReference type="InterPro" id="IPR013321">
    <property type="entry name" value="Arc_rbn_hlx_hlx"/>
</dbReference>
<name>A0A7S9HDJ5_9ALTE</name>
<evidence type="ECO:0000313" key="2">
    <source>
        <dbReference type="EMBL" id="QPG06275.1"/>
    </source>
</evidence>
<dbReference type="Gene3D" id="1.10.1220.10">
    <property type="entry name" value="Met repressor-like"/>
    <property type="match status" value="1"/>
</dbReference>
<dbReference type="InterPro" id="IPR038733">
    <property type="entry name" value="Predicted_DNA_bind_prot_RHH"/>
</dbReference>
<dbReference type="Pfam" id="PF12651">
    <property type="entry name" value="RHH_3"/>
    <property type="match status" value="1"/>
</dbReference>
<dbReference type="GO" id="GO:0006355">
    <property type="term" value="P:regulation of DNA-templated transcription"/>
    <property type="evidence" value="ECO:0007669"/>
    <property type="project" value="InterPro"/>
</dbReference>
<sequence length="100" mass="11001">MSLSSLKKSKPSVKATPVSVDTFIEQAIDYARGEGVATVVRLPEKQEAGTTKPMRRATFTLSEHAIEKLTALSEQTGIPRSKLIRIWVEQANLVPFLVCC</sequence>